<reference evidence="1" key="1">
    <citation type="journal article" date="2021" name="Proc. Natl. Acad. Sci. U.S.A.">
        <title>A Catalog of Tens of Thousands of Viruses from Human Metagenomes Reveals Hidden Associations with Chronic Diseases.</title>
        <authorList>
            <person name="Tisza M.J."/>
            <person name="Buck C.B."/>
        </authorList>
    </citation>
    <scope>NUCLEOTIDE SEQUENCE</scope>
    <source>
        <strain evidence="1">CtOZu12</strain>
    </source>
</reference>
<name>A0A8D9UHM6_9VIRU</name>
<organism evidence="1">
    <name type="scientific">Bacteriophage sp</name>
    <dbReference type="NCBI Taxonomy" id="38018"/>
    <lineage>
        <taxon>Viruses</taxon>
    </lineage>
</organism>
<accession>A0A8D9UHM6</accession>
<evidence type="ECO:0000313" key="1">
    <source>
        <dbReference type="EMBL" id="DAD55676.1"/>
    </source>
</evidence>
<protein>
    <submittedName>
        <fullName evidence="1">Uncharacterized protein</fullName>
    </submittedName>
</protein>
<dbReference type="EMBL" id="BK029940">
    <property type="protein sequence ID" value="DAD55676.1"/>
    <property type="molecule type" value="Genomic_DNA"/>
</dbReference>
<sequence length="34" mass="3784">MIRCIASVILAISIGIIKRFILCLCYNNTSIIIT</sequence>
<proteinExistence type="predicted"/>